<dbReference type="PANTHER" id="PTHR22881">
    <property type="entry name" value="BROMODOMAIN CONTAINING PROTEIN"/>
    <property type="match status" value="1"/>
</dbReference>
<dbReference type="EMBL" id="JAMYWD010000003">
    <property type="protein sequence ID" value="KAJ4975708.1"/>
    <property type="molecule type" value="Genomic_DNA"/>
</dbReference>
<dbReference type="Proteomes" id="UP001141806">
    <property type="component" value="Unassembled WGS sequence"/>
</dbReference>
<organism evidence="5 6">
    <name type="scientific">Protea cynaroides</name>
    <dbReference type="NCBI Taxonomy" id="273540"/>
    <lineage>
        <taxon>Eukaryota</taxon>
        <taxon>Viridiplantae</taxon>
        <taxon>Streptophyta</taxon>
        <taxon>Embryophyta</taxon>
        <taxon>Tracheophyta</taxon>
        <taxon>Spermatophyta</taxon>
        <taxon>Magnoliopsida</taxon>
        <taxon>Proteales</taxon>
        <taxon>Proteaceae</taxon>
        <taxon>Protea</taxon>
    </lineage>
</organism>
<evidence type="ECO:0000313" key="6">
    <source>
        <dbReference type="Proteomes" id="UP001141806"/>
    </source>
</evidence>
<feature type="region of interest" description="Disordered" evidence="3">
    <location>
        <begin position="1"/>
        <end position="190"/>
    </location>
</feature>
<evidence type="ECO:0000256" key="3">
    <source>
        <dbReference type="SAM" id="MobiDB-lite"/>
    </source>
</evidence>
<feature type="compositionally biased region" description="Basic residues" evidence="3">
    <location>
        <begin position="1"/>
        <end position="14"/>
    </location>
</feature>
<dbReference type="InterPro" id="IPR051831">
    <property type="entry name" value="Bromodomain_contain_prot"/>
</dbReference>
<protein>
    <recommendedName>
        <fullName evidence="4">Bromo domain-containing protein</fullName>
    </recommendedName>
</protein>
<feature type="region of interest" description="Disordered" evidence="3">
    <location>
        <begin position="639"/>
        <end position="680"/>
    </location>
</feature>
<feature type="compositionally biased region" description="Polar residues" evidence="3">
    <location>
        <begin position="872"/>
        <end position="885"/>
    </location>
</feature>
<sequence length="899" mass="98794">MGKTKISRKKKGRPSKADLGRRSGLRQSGTEKSSETEPRRSLRRRNPTYHDDFYEDDEVEDDEDERREKKLKLVLKLPHKADFGGGSGGVDSSPSQTRTEGNVAHASATAASSSSDFGDGNKPFKKRKIDGEDGVYNDGEGNDGDYDEEDDARSIGSDHRKKERRRNLDTKGMDSAPGTPSGSSPGLPLPDKKLLELIVDKLQKKDTYGVYAEPVDPEELPDYHDVIEHPMDFGTLRKKLANGDYSTLEQFESDVFLICTNAMQYNAPETIYFKQARSIQELAKKKFQRLRMDIDRTEKELKLDQKTKSNSAMKKPIKKPSYRTVQDPVGSDFSSGATLATTGDTCTLSNVTQAGGCERPNNTDGLVDGSSSLVDNKPEKTEEQLSGKGLSFKFGRKPFVIDENRRATYHLSNQPVVRMDSTFTTFQGESKQLVSVGLHADHSYARSLARFAATLGPVAWKVASRKIEQSLPAGLKFGRGWVGEYEPLPTPVLLLDKNARKEFNCAANLSCTKDSRKEKVEGLKPMQDDSYLGFKTLNSSEMTASSKSTEPTKVSSVSGPTLDGKFFSVAGTRPIIGATCQQQKPVTIAKSDSNVFKKAELNSSSASGNPSEIAPRKQFDYNSEMTSSRLLDMVSRNRNTMQSVPQKQQEASGVAAGPSPTGKAVSGSLDGNKLNGSSSEFVSNQQSRYFPHGNQEGLSDPVLLMRVFSEKTQSLQKSSNHTSVGAQQVMPSIPSLRRDDSNAAARTWMSIGTADFKSTDNLDPSKMQIAAASLYNPAREHPPVSRFCEESPCSGGLQLRQEKNMFPPQAFLPHPVHSGDEPRSQNNRPVVFPQLATTDLSRFQVQSPWRGLVPHTQPKQKQDMLPPDLNIGFQSSGSPVRQSSGILVDSQHPDLALQL</sequence>
<feature type="compositionally biased region" description="Low complexity" evidence="3">
    <location>
        <begin position="177"/>
        <end position="186"/>
    </location>
</feature>
<feature type="region of interest" description="Disordered" evidence="3">
    <location>
        <begin position="302"/>
        <end position="329"/>
    </location>
</feature>
<dbReference type="SMART" id="SM00297">
    <property type="entry name" value="BROMO"/>
    <property type="match status" value="1"/>
</dbReference>
<dbReference type="InterPro" id="IPR001487">
    <property type="entry name" value="Bromodomain"/>
</dbReference>
<feature type="domain" description="Bromo" evidence="4">
    <location>
        <begin position="203"/>
        <end position="273"/>
    </location>
</feature>
<feature type="region of interest" description="Disordered" evidence="3">
    <location>
        <begin position="852"/>
        <end position="899"/>
    </location>
</feature>
<keyword evidence="1 2" id="KW-0103">Bromodomain</keyword>
<name>A0A9Q0KRV7_9MAGN</name>
<feature type="compositionally biased region" description="Polar residues" evidence="3">
    <location>
        <begin position="639"/>
        <end position="651"/>
    </location>
</feature>
<evidence type="ECO:0000259" key="4">
    <source>
        <dbReference type="PROSITE" id="PS50014"/>
    </source>
</evidence>
<evidence type="ECO:0000256" key="2">
    <source>
        <dbReference type="PROSITE-ProRule" id="PRU00035"/>
    </source>
</evidence>
<keyword evidence="6" id="KW-1185">Reference proteome</keyword>
<feature type="compositionally biased region" description="Polar residues" evidence="3">
    <location>
        <begin position="360"/>
        <end position="374"/>
    </location>
</feature>
<gene>
    <name evidence="5" type="ORF">NE237_000814</name>
</gene>
<feature type="compositionally biased region" description="Low complexity" evidence="3">
    <location>
        <begin position="104"/>
        <end position="115"/>
    </location>
</feature>
<dbReference type="PROSITE" id="PS50014">
    <property type="entry name" value="BROMODOMAIN_2"/>
    <property type="match status" value="1"/>
</dbReference>
<accession>A0A9Q0KRV7</accession>
<dbReference type="InterPro" id="IPR036427">
    <property type="entry name" value="Bromodomain-like_sf"/>
</dbReference>
<feature type="compositionally biased region" description="Basic and acidic residues" evidence="3">
    <location>
        <begin position="376"/>
        <end position="385"/>
    </location>
</feature>
<reference evidence="5" key="1">
    <citation type="journal article" date="2023" name="Plant J.">
        <title>The genome of the king protea, Protea cynaroides.</title>
        <authorList>
            <person name="Chang J."/>
            <person name="Duong T.A."/>
            <person name="Schoeman C."/>
            <person name="Ma X."/>
            <person name="Roodt D."/>
            <person name="Barker N."/>
            <person name="Li Z."/>
            <person name="Van de Peer Y."/>
            <person name="Mizrachi E."/>
        </authorList>
    </citation>
    <scope>NUCLEOTIDE SEQUENCE</scope>
    <source>
        <tissue evidence="5">Young leaves</tissue>
    </source>
</reference>
<proteinExistence type="predicted"/>
<dbReference type="SUPFAM" id="SSF47370">
    <property type="entry name" value="Bromodomain"/>
    <property type="match status" value="1"/>
</dbReference>
<evidence type="ECO:0000313" key="5">
    <source>
        <dbReference type="EMBL" id="KAJ4975708.1"/>
    </source>
</evidence>
<dbReference type="PROSITE" id="PS00633">
    <property type="entry name" value="BROMODOMAIN_1"/>
    <property type="match status" value="1"/>
</dbReference>
<dbReference type="PRINTS" id="PR00503">
    <property type="entry name" value="BROMODOMAIN"/>
</dbReference>
<dbReference type="OrthoDB" id="21449at2759"/>
<feature type="compositionally biased region" description="Acidic residues" evidence="3">
    <location>
        <begin position="53"/>
        <end position="65"/>
    </location>
</feature>
<feature type="compositionally biased region" description="Acidic residues" evidence="3">
    <location>
        <begin position="132"/>
        <end position="151"/>
    </location>
</feature>
<dbReference type="CDD" id="cd04369">
    <property type="entry name" value="Bromodomain"/>
    <property type="match status" value="1"/>
</dbReference>
<dbReference type="Pfam" id="PF00439">
    <property type="entry name" value="Bromodomain"/>
    <property type="match status" value="1"/>
</dbReference>
<dbReference type="PANTHER" id="PTHR22881:SF42">
    <property type="entry name" value="DNA-BINDING BROMODOMAIN-CONTAINING PROTEIN"/>
    <property type="match status" value="1"/>
</dbReference>
<comment type="caution">
    <text evidence="5">The sequence shown here is derived from an EMBL/GenBank/DDBJ whole genome shotgun (WGS) entry which is preliminary data.</text>
</comment>
<evidence type="ECO:0000256" key="1">
    <source>
        <dbReference type="ARBA" id="ARBA00023117"/>
    </source>
</evidence>
<dbReference type="InterPro" id="IPR018359">
    <property type="entry name" value="Bromodomain_CS"/>
</dbReference>
<dbReference type="AlphaFoldDB" id="A0A9Q0KRV7"/>
<feature type="compositionally biased region" description="Basic and acidic residues" evidence="3">
    <location>
        <begin position="152"/>
        <end position="172"/>
    </location>
</feature>
<dbReference type="Gene3D" id="1.20.920.10">
    <property type="entry name" value="Bromodomain-like"/>
    <property type="match status" value="1"/>
</dbReference>
<feature type="region of interest" description="Disordered" evidence="3">
    <location>
        <begin position="352"/>
        <end position="386"/>
    </location>
</feature>